<reference evidence="1 2" key="1">
    <citation type="journal article" date="2019" name="Nat. Ecol. Evol.">
        <title>Megaphylogeny resolves global patterns of mushroom evolution.</title>
        <authorList>
            <person name="Varga T."/>
            <person name="Krizsan K."/>
            <person name="Foldi C."/>
            <person name="Dima B."/>
            <person name="Sanchez-Garcia M."/>
            <person name="Sanchez-Ramirez S."/>
            <person name="Szollosi G.J."/>
            <person name="Szarkandi J.G."/>
            <person name="Papp V."/>
            <person name="Albert L."/>
            <person name="Andreopoulos W."/>
            <person name="Angelini C."/>
            <person name="Antonin V."/>
            <person name="Barry K.W."/>
            <person name="Bougher N.L."/>
            <person name="Buchanan P."/>
            <person name="Buyck B."/>
            <person name="Bense V."/>
            <person name="Catcheside P."/>
            <person name="Chovatia M."/>
            <person name="Cooper J."/>
            <person name="Damon W."/>
            <person name="Desjardin D."/>
            <person name="Finy P."/>
            <person name="Geml J."/>
            <person name="Haridas S."/>
            <person name="Hughes K."/>
            <person name="Justo A."/>
            <person name="Karasinski D."/>
            <person name="Kautmanova I."/>
            <person name="Kiss B."/>
            <person name="Kocsube S."/>
            <person name="Kotiranta H."/>
            <person name="LaButti K.M."/>
            <person name="Lechner B.E."/>
            <person name="Liimatainen K."/>
            <person name="Lipzen A."/>
            <person name="Lukacs Z."/>
            <person name="Mihaltcheva S."/>
            <person name="Morgado L.N."/>
            <person name="Niskanen T."/>
            <person name="Noordeloos M.E."/>
            <person name="Ohm R.A."/>
            <person name="Ortiz-Santana B."/>
            <person name="Ovrebo C."/>
            <person name="Racz N."/>
            <person name="Riley R."/>
            <person name="Savchenko A."/>
            <person name="Shiryaev A."/>
            <person name="Soop K."/>
            <person name="Spirin V."/>
            <person name="Szebenyi C."/>
            <person name="Tomsovsky M."/>
            <person name="Tulloss R.E."/>
            <person name="Uehling J."/>
            <person name="Grigoriev I.V."/>
            <person name="Vagvolgyi C."/>
            <person name="Papp T."/>
            <person name="Martin F.M."/>
            <person name="Miettinen O."/>
            <person name="Hibbett D.S."/>
            <person name="Nagy L.G."/>
        </authorList>
    </citation>
    <scope>NUCLEOTIDE SEQUENCE [LARGE SCALE GENOMIC DNA]</scope>
    <source>
        <strain evidence="1 2">OMC1185</strain>
    </source>
</reference>
<evidence type="ECO:0000313" key="1">
    <source>
        <dbReference type="EMBL" id="TFK55729.1"/>
    </source>
</evidence>
<evidence type="ECO:0000313" key="2">
    <source>
        <dbReference type="Proteomes" id="UP000305948"/>
    </source>
</evidence>
<dbReference type="Proteomes" id="UP000305948">
    <property type="component" value="Unassembled WGS sequence"/>
</dbReference>
<gene>
    <name evidence="1" type="ORF">OE88DRAFT_1731383</name>
</gene>
<protein>
    <submittedName>
        <fullName evidence="1">Uncharacterized protein</fullName>
    </submittedName>
</protein>
<proteinExistence type="predicted"/>
<organism evidence="1 2">
    <name type="scientific">Heliocybe sulcata</name>
    <dbReference type="NCBI Taxonomy" id="5364"/>
    <lineage>
        <taxon>Eukaryota</taxon>
        <taxon>Fungi</taxon>
        <taxon>Dikarya</taxon>
        <taxon>Basidiomycota</taxon>
        <taxon>Agaricomycotina</taxon>
        <taxon>Agaricomycetes</taxon>
        <taxon>Gloeophyllales</taxon>
        <taxon>Gloeophyllaceae</taxon>
        <taxon>Heliocybe</taxon>
    </lineage>
</organism>
<sequence>MKRPLGPRGLAIAAASSGQGTPLIVRGHVTCVTMHAPEDRLLLYETATNPSWSSLAAMLDYLPYGYGFAARTFADERQDVVQDLAFGEALGTANSTPGTGIIR</sequence>
<keyword evidence="2" id="KW-1185">Reference proteome</keyword>
<dbReference type="EMBL" id="ML213504">
    <property type="protein sequence ID" value="TFK55729.1"/>
    <property type="molecule type" value="Genomic_DNA"/>
</dbReference>
<accession>A0A5C3ND06</accession>
<dbReference type="AlphaFoldDB" id="A0A5C3ND06"/>
<name>A0A5C3ND06_9AGAM</name>